<dbReference type="SUPFAM" id="SSF53474">
    <property type="entry name" value="alpha/beta-Hydrolases"/>
    <property type="match status" value="1"/>
</dbReference>
<gene>
    <name evidence="5" type="ORF">O4J56_14755</name>
</gene>
<feature type="compositionally biased region" description="Low complexity" evidence="3">
    <location>
        <begin position="401"/>
        <end position="412"/>
    </location>
</feature>
<protein>
    <recommendedName>
        <fullName evidence="2">prolyl oligopeptidase</fullName>
        <ecNumber evidence="2">3.4.21.26</ecNumber>
    </recommendedName>
</protein>
<proteinExistence type="predicted"/>
<evidence type="ECO:0000256" key="1">
    <source>
        <dbReference type="ARBA" id="ARBA00001070"/>
    </source>
</evidence>
<dbReference type="Gene3D" id="2.120.10.30">
    <property type="entry name" value="TolB, C-terminal domain"/>
    <property type="match status" value="1"/>
</dbReference>
<dbReference type="EC" id="3.4.21.26" evidence="2"/>
<dbReference type="InterPro" id="IPR029058">
    <property type="entry name" value="AB_hydrolase_fold"/>
</dbReference>
<dbReference type="Pfam" id="PF00326">
    <property type="entry name" value="Peptidase_S9"/>
    <property type="match status" value="1"/>
</dbReference>
<dbReference type="PRINTS" id="PR00862">
    <property type="entry name" value="PROLIGOPTASE"/>
</dbReference>
<dbReference type="PANTHER" id="PTHR42881">
    <property type="entry name" value="PROLYL ENDOPEPTIDASE"/>
    <property type="match status" value="1"/>
</dbReference>
<evidence type="ECO:0000259" key="4">
    <source>
        <dbReference type="PROSITE" id="PS50175"/>
    </source>
</evidence>
<dbReference type="SUPFAM" id="SSF50969">
    <property type="entry name" value="YVTN repeat-like/Quinoprotein amine dehydrogenase"/>
    <property type="match status" value="1"/>
</dbReference>
<dbReference type="InterPro" id="IPR051167">
    <property type="entry name" value="Prolyl_oligopep/macrocyclase"/>
</dbReference>
<dbReference type="EMBL" id="JAQFWQ010000038">
    <property type="protein sequence ID" value="MDA2811901.1"/>
    <property type="molecule type" value="Genomic_DNA"/>
</dbReference>
<dbReference type="InterPro" id="IPR001995">
    <property type="entry name" value="Peptidase_A2_cat"/>
</dbReference>
<dbReference type="RefSeq" id="WP_270686354.1">
    <property type="nucleotide sequence ID" value="NZ_JAQFWQ010000038.1"/>
</dbReference>
<dbReference type="Proteomes" id="UP001527866">
    <property type="component" value="Unassembled WGS sequence"/>
</dbReference>
<dbReference type="InterPro" id="IPR001375">
    <property type="entry name" value="Peptidase_S9_cat"/>
</dbReference>
<feature type="compositionally biased region" description="Basic and acidic residues" evidence="3">
    <location>
        <begin position="379"/>
        <end position="391"/>
    </location>
</feature>
<dbReference type="InterPro" id="IPR011042">
    <property type="entry name" value="6-blade_b-propeller_TolB-like"/>
</dbReference>
<name>A0ABT4U4M6_9ACTN</name>
<keyword evidence="6" id="KW-1185">Reference proteome</keyword>
<dbReference type="Gene3D" id="3.40.50.1820">
    <property type="entry name" value="alpha/beta hydrolase"/>
    <property type="match status" value="1"/>
</dbReference>
<evidence type="ECO:0000313" key="5">
    <source>
        <dbReference type="EMBL" id="MDA2811901.1"/>
    </source>
</evidence>
<dbReference type="InterPro" id="IPR011044">
    <property type="entry name" value="Quino_amine_DH_bsu"/>
</dbReference>
<evidence type="ECO:0000313" key="6">
    <source>
        <dbReference type="Proteomes" id="UP001527866"/>
    </source>
</evidence>
<dbReference type="InterPro" id="IPR002470">
    <property type="entry name" value="Peptidase_S9A"/>
</dbReference>
<reference evidence="5 6" key="1">
    <citation type="submission" date="2023-01" db="EMBL/GenBank/DDBJ databases">
        <title>Draft genome sequence of Nocardiopsis sp. RSe5-2 isolated from halophytes.</title>
        <authorList>
            <person name="Duangmal K."/>
            <person name="Chantavorakit T."/>
        </authorList>
    </citation>
    <scope>NUCLEOTIDE SEQUENCE [LARGE SCALE GENOMIC DNA]</scope>
    <source>
        <strain evidence="5 6">RSe5-2</strain>
    </source>
</reference>
<feature type="region of interest" description="Disordered" evidence="3">
    <location>
        <begin position="330"/>
        <end position="424"/>
    </location>
</feature>
<feature type="compositionally biased region" description="Low complexity" evidence="3">
    <location>
        <begin position="337"/>
        <end position="362"/>
    </location>
</feature>
<comment type="catalytic activity">
    <reaction evidence="1">
        <text>Hydrolysis of Pro-|-Xaa &gt;&gt; Ala-|-Xaa in oligopeptides.</text>
        <dbReference type="EC" id="3.4.21.26"/>
    </reaction>
</comment>
<accession>A0ABT4U4M6</accession>
<evidence type="ECO:0000256" key="2">
    <source>
        <dbReference type="ARBA" id="ARBA00011897"/>
    </source>
</evidence>
<dbReference type="PROSITE" id="PS50175">
    <property type="entry name" value="ASP_PROT_RETROV"/>
    <property type="match status" value="1"/>
</dbReference>
<feature type="domain" description="Peptidase A2" evidence="4">
    <location>
        <begin position="210"/>
        <end position="249"/>
    </location>
</feature>
<sequence>MDTTPPQDVPEIVPALDAALSEWEHHGRPGLPDRGFALSRLPGRGRRGIYRVGDSSSCAPSTSGDAVPVFEPEGHILRMAPSPDGRHIAVQLAERADEDAALVLVDTATGRVRTYAEVRCRYDTMLWSGDSSRLELVAGGSRRFVDLDAESGELRTSAAPPDVRLRLFPGGRRGLLAESRPGAATVLTDRATGAVLGTFPAVVRVLGAGDDALVDTGRRLTVLNARDGAERWSWEDPSLRITSVAALGGDGLRDVLVSGVRAGGSVLVCICEGEAVDDRPVAYEGEPAVATEVGADAGRFHALIEGPVLPPRVVEADELLRPASRIEHGASLRADRTAAPGAGPTPSAAALTEPDAVTTTADDGTDGLNDDSTPPPRTHATDEQPREDRRAEHHTHKAPGRPTSPTTAAQRAPRPPSPWARTERLDLPADDGAAVPVVVTSPADASGPTPLILTCYGGFGVPSLATFEPTVPAWVGHGGRYATAQIRGGGEHGAAWREAGRGAAKARGIDDLAAVARGLVAAGLTRPDLLVLAGASHGGVVAAGCALGSPGLCAGVVSTAAPLDLLNLAAHPLGRHWIEEFGGPDDPGRNARLRRISPLHRARSLPPGAAGLPRFLGIVLDEDSRVAADDTSAVVDALRRAGGDAALWRAPRTGHGGNHLDSLHLLGATVLSFAAAATRSARPAPAHRTMTPEAGKGL</sequence>
<comment type="caution">
    <text evidence="5">The sequence shown here is derived from an EMBL/GenBank/DDBJ whole genome shotgun (WGS) entry which is preliminary data.</text>
</comment>
<evidence type="ECO:0000256" key="3">
    <source>
        <dbReference type="SAM" id="MobiDB-lite"/>
    </source>
</evidence>
<organism evidence="5 6">
    <name type="scientific">Nocardiopsis endophytica</name>
    <dbReference type="NCBI Taxonomy" id="3018445"/>
    <lineage>
        <taxon>Bacteria</taxon>
        <taxon>Bacillati</taxon>
        <taxon>Actinomycetota</taxon>
        <taxon>Actinomycetes</taxon>
        <taxon>Streptosporangiales</taxon>
        <taxon>Nocardiopsidaceae</taxon>
        <taxon>Nocardiopsis</taxon>
    </lineage>
</organism>
<dbReference type="PANTHER" id="PTHR42881:SF2">
    <property type="entry name" value="PROLYL ENDOPEPTIDASE"/>
    <property type="match status" value="1"/>
</dbReference>